<organism evidence="2 3">
    <name type="scientific">Noviherbaspirillum album</name>
    <dbReference type="NCBI Taxonomy" id="3080276"/>
    <lineage>
        <taxon>Bacteria</taxon>
        <taxon>Pseudomonadati</taxon>
        <taxon>Pseudomonadota</taxon>
        <taxon>Betaproteobacteria</taxon>
        <taxon>Burkholderiales</taxon>
        <taxon>Oxalobacteraceae</taxon>
        <taxon>Noviherbaspirillum</taxon>
    </lineage>
</organism>
<keyword evidence="3" id="KW-1185">Reference proteome</keyword>
<dbReference type="SUPFAM" id="SSF51395">
    <property type="entry name" value="FMN-linked oxidoreductases"/>
    <property type="match status" value="1"/>
</dbReference>
<comment type="caution">
    <text evidence="2">The sequence shown here is derived from an EMBL/GenBank/DDBJ whole genome shotgun (WGS) entry which is preliminary data.</text>
</comment>
<dbReference type="InterPro" id="IPR045247">
    <property type="entry name" value="Oye-like"/>
</dbReference>
<accession>A0ABU6JFJ0</accession>
<dbReference type="Proteomes" id="UP001352263">
    <property type="component" value="Unassembled WGS sequence"/>
</dbReference>
<dbReference type="Pfam" id="PF00724">
    <property type="entry name" value="Oxidored_FMN"/>
    <property type="match status" value="1"/>
</dbReference>
<name>A0ABU6JFJ0_9BURK</name>
<dbReference type="InterPro" id="IPR013785">
    <property type="entry name" value="Aldolase_TIM"/>
</dbReference>
<dbReference type="CDD" id="cd02933">
    <property type="entry name" value="OYE_like_FMN"/>
    <property type="match status" value="1"/>
</dbReference>
<dbReference type="InterPro" id="IPR001155">
    <property type="entry name" value="OxRdtase_FMN_N"/>
</dbReference>
<dbReference type="PANTHER" id="PTHR22893:SF98">
    <property type="entry name" value="OXIDOREDUCTASE"/>
    <property type="match status" value="1"/>
</dbReference>
<dbReference type="PANTHER" id="PTHR22893">
    <property type="entry name" value="NADH OXIDOREDUCTASE-RELATED"/>
    <property type="match status" value="1"/>
</dbReference>
<gene>
    <name evidence="2" type="ORF">RY831_24990</name>
</gene>
<feature type="domain" description="NADH:flavin oxidoreductase/NADH oxidase N-terminal" evidence="1">
    <location>
        <begin position="4"/>
        <end position="328"/>
    </location>
</feature>
<reference evidence="2 3" key="1">
    <citation type="submission" date="2023-10" db="EMBL/GenBank/DDBJ databases">
        <title>Noviherbaspirillum sp. CPCC 100848 genome assembly.</title>
        <authorList>
            <person name="Li X.Y."/>
            <person name="Fang X.M."/>
        </authorList>
    </citation>
    <scope>NUCLEOTIDE SEQUENCE [LARGE SCALE GENOMIC DNA]</scope>
    <source>
        <strain evidence="2 3">CPCC 100848</strain>
    </source>
</reference>
<proteinExistence type="predicted"/>
<evidence type="ECO:0000313" key="2">
    <source>
        <dbReference type="EMBL" id="MEC4722424.1"/>
    </source>
</evidence>
<sequence length="361" mass="38463">MTTLFTPLQAGDLNLPNRIIMAPLTRSRAVGEGRIPNALMAQYYVQRASAGLILSEATAVTPQGVGYADTPGIWSDEQVAGWRQITDAVHAAGGRIMLQLWHVGRISDPVFLDGELPVAPSAIAASGHVSLVRPKRPYVTPRALSLEEIPGLVAAYRKGAENAKAAGFDGVEIHGANGYLLDQFLQDSTNKRTDAYGGSIENRARLLLEITDACIEVWGAGRVGMHLAPRGDSHSMGDSDPAATFGYVARELGKRKIAFICARESLGDGRLGPQIKEAFGGVYIANEKMTRESAADLIATGEADAVAFGKLFIANPDLPRRFRLGAPLNVPNPDTFYHPSPEGYIDYPALNDADVAGTAAA</sequence>
<protein>
    <submittedName>
        <fullName evidence="2">Alkene reductase</fullName>
    </submittedName>
</protein>
<evidence type="ECO:0000313" key="3">
    <source>
        <dbReference type="Proteomes" id="UP001352263"/>
    </source>
</evidence>
<dbReference type="EMBL" id="JAWIIV010000030">
    <property type="protein sequence ID" value="MEC4722424.1"/>
    <property type="molecule type" value="Genomic_DNA"/>
</dbReference>
<evidence type="ECO:0000259" key="1">
    <source>
        <dbReference type="Pfam" id="PF00724"/>
    </source>
</evidence>
<dbReference type="RefSeq" id="WP_326509099.1">
    <property type="nucleotide sequence ID" value="NZ_JAWIIV010000030.1"/>
</dbReference>
<dbReference type="Gene3D" id="3.20.20.70">
    <property type="entry name" value="Aldolase class I"/>
    <property type="match status" value="1"/>
</dbReference>